<name>A0ABT0XC35_9ACTN</name>
<gene>
    <name evidence="1" type="ORF">M1E25_18770</name>
</gene>
<dbReference type="SUPFAM" id="SSF56349">
    <property type="entry name" value="DNA breaking-rejoining enzymes"/>
    <property type="match status" value="1"/>
</dbReference>
<dbReference type="InterPro" id="IPR011010">
    <property type="entry name" value="DNA_brk_join_enz"/>
</dbReference>
<comment type="caution">
    <text evidence="1">The sequence shown here is derived from an EMBL/GenBank/DDBJ whole genome shotgun (WGS) entry which is preliminary data.</text>
</comment>
<accession>A0ABT0XC35</accession>
<evidence type="ECO:0008006" key="3">
    <source>
        <dbReference type="Google" id="ProtNLM"/>
    </source>
</evidence>
<reference evidence="1" key="1">
    <citation type="journal article" date="2023" name="Int. J. Syst. Evol. Microbiol.">
        <title>Streptomyces meridianus sp. nov. isolated from brackish water of the Tagus estuary in Alcochete, Portugal.</title>
        <authorList>
            <person name="Santos J.D.N."/>
            <person name="Klimek D."/>
            <person name="Calusinska M."/>
            <person name="Lobo Da Cunha A."/>
            <person name="Catita J."/>
            <person name="Goncalves H."/>
            <person name="Gonzalez I."/>
            <person name="Reyes F."/>
            <person name="Lage O.M."/>
        </authorList>
    </citation>
    <scope>NUCLEOTIDE SEQUENCE</scope>
    <source>
        <strain evidence="1">MTZ3.1</strain>
    </source>
</reference>
<keyword evidence="2" id="KW-1185">Reference proteome</keyword>
<proteinExistence type="predicted"/>
<protein>
    <recommendedName>
        <fullName evidence="3">Core-binding (CB) domain-containing protein</fullName>
    </recommendedName>
</protein>
<evidence type="ECO:0000313" key="1">
    <source>
        <dbReference type="EMBL" id="MCM2579364.1"/>
    </source>
</evidence>
<evidence type="ECO:0000313" key="2">
    <source>
        <dbReference type="Proteomes" id="UP001167160"/>
    </source>
</evidence>
<dbReference type="EMBL" id="JAMQGM010000039">
    <property type="protein sequence ID" value="MCM2579364.1"/>
    <property type="molecule type" value="Genomic_DNA"/>
</dbReference>
<dbReference type="RefSeq" id="WP_251417089.1">
    <property type="nucleotide sequence ID" value="NZ_JAMQGM010000039.1"/>
</dbReference>
<organism evidence="1 2">
    <name type="scientific">Streptomyces meridianus</name>
    <dbReference type="NCBI Taxonomy" id="2938945"/>
    <lineage>
        <taxon>Bacteria</taxon>
        <taxon>Bacillati</taxon>
        <taxon>Actinomycetota</taxon>
        <taxon>Actinomycetes</taxon>
        <taxon>Kitasatosporales</taxon>
        <taxon>Streptomycetaceae</taxon>
        <taxon>Streptomyces</taxon>
    </lineage>
</organism>
<dbReference type="Proteomes" id="UP001167160">
    <property type="component" value="Unassembled WGS sequence"/>
</dbReference>
<sequence>MTQPVEYGLAADHYLAAARLGDGSRRVYRTALATWAWSLVNRTPPAGAARRRAVPPVLPLALLDTPGAAARLRAAFAERATAAGVRTANRELSILRSAVAWWRDQGWLAGDPTAGIPPLPLPEPDEADGPLDDEQVRAVLALRVPLREQLLWHLLYESGAPVERLLALDVDDLDVLRRRTRGPSTPIGAGPVGWRGGTARLLPLAVLSRTAGPLFLTDRRASARADAADVCPLSGRGRLSYRRAAEIFTTSTRPLDPGGRGWTLRRLRSAGRAGGRWTGRR</sequence>